<dbReference type="InterPro" id="IPR005135">
    <property type="entry name" value="Endo/exonuclease/phosphatase"/>
</dbReference>
<dbReference type="SUPFAM" id="SSF56219">
    <property type="entry name" value="DNase I-like"/>
    <property type="match status" value="1"/>
</dbReference>
<evidence type="ECO:0000259" key="1">
    <source>
        <dbReference type="Pfam" id="PF14529"/>
    </source>
</evidence>
<sequence length="343" mass="40451">MAKNSQITNIKLKILFWNAQIPRILKDLDILVCVESWLQPEHNIHYPGLLTFRKDRTHARGGAYFEVKDLTWPEQNIEILNLMAIYRAPDSTLSLYGDFNSHNIIWNCNRNDKNSKRLESCISNSDLFLLNSSNLVDKIDVYACDITMKKKTFKIKSLRTDWAKFESIINDKYEQFLTTQYDILWDEECSKIIRLRKTSYKKWGTTTNLQDLIEYKKNYALVKKKLKQKKKDNLKKFAESLNFRSNPNYVRNKSKILKDRFTKITPSHKHENLQNQQKVEVALNKISTPYVQTDPHWIPHCDDNTFLNHPFDFVEFNVALESKNKNLLPAWTVLTLTLLTGFH</sequence>
<dbReference type="Pfam" id="PF14529">
    <property type="entry name" value="Exo_endo_phos_2"/>
    <property type="match status" value="1"/>
</dbReference>
<gene>
    <name evidence="2" type="ORF">TSAR_008012</name>
</gene>
<dbReference type="EMBL" id="NNAY01000004">
    <property type="protein sequence ID" value="OXU32218.1"/>
    <property type="molecule type" value="Genomic_DNA"/>
</dbReference>
<evidence type="ECO:0000313" key="2">
    <source>
        <dbReference type="EMBL" id="OXU32218.1"/>
    </source>
</evidence>
<dbReference type="OrthoDB" id="7555138at2759"/>
<organism evidence="2 3">
    <name type="scientific">Trichomalopsis sarcophagae</name>
    <dbReference type="NCBI Taxonomy" id="543379"/>
    <lineage>
        <taxon>Eukaryota</taxon>
        <taxon>Metazoa</taxon>
        <taxon>Ecdysozoa</taxon>
        <taxon>Arthropoda</taxon>
        <taxon>Hexapoda</taxon>
        <taxon>Insecta</taxon>
        <taxon>Pterygota</taxon>
        <taxon>Neoptera</taxon>
        <taxon>Endopterygota</taxon>
        <taxon>Hymenoptera</taxon>
        <taxon>Apocrita</taxon>
        <taxon>Proctotrupomorpha</taxon>
        <taxon>Chalcidoidea</taxon>
        <taxon>Pteromalidae</taxon>
        <taxon>Pteromalinae</taxon>
        <taxon>Trichomalopsis</taxon>
    </lineage>
</organism>
<dbReference type="AlphaFoldDB" id="A0A232FP39"/>
<dbReference type="InterPro" id="IPR036691">
    <property type="entry name" value="Endo/exonu/phosph_ase_sf"/>
</dbReference>
<feature type="domain" description="Endonuclease/exonuclease/phosphatase" evidence="1">
    <location>
        <begin position="81"/>
        <end position="133"/>
    </location>
</feature>
<comment type="caution">
    <text evidence="2">The sequence shown here is derived from an EMBL/GenBank/DDBJ whole genome shotgun (WGS) entry which is preliminary data.</text>
</comment>
<evidence type="ECO:0000313" key="3">
    <source>
        <dbReference type="Proteomes" id="UP000215335"/>
    </source>
</evidence>
<name>A0A232FP39_9HYME</name>
<dbReference type="Proteomes" id="UP000215335">
    <property type="component" value="Unassembled WGS sequence"/>
</dbReference>
<dbReference type="GO" id="GO:0003824">
    <property type="term" value="F:catalytic activity"/>
    <property type="evidence" value="ECO:0007669"/>
    <property type="project" value="InterPro"/>
</dbReference>
<proteinExistence type="predicted"/>
<keyword evidence="3" id="KW-1185">Reference proteome</keyword>
<reference evidence="2 3" key="1">
    <citation type="journal article" date="2017" name="Curr. Biol.">
        <title>The Evolution of Venom by Co-option of Single-Copy Genes.</title>
        <authorList>
            <person name="Martinson E.O."/>
            <person name="Mrinalini"/>
            <person name="Kelkar Y.D."/>
            <person name="Chang C.H."/>
            <person name="Werren J.H."/>
        </authorList>
    </citation>
    <scope>NUCLEOTIDE SEQUENCE [LARGE SCALE GENOMIC DNA]</scope>
    <source>
        <strain evidence="2 3">Alberta</strain>
        <tissue evidence="2">Whole body</tissue>
    </source>
</reference>
<protein>
    <recommendedName>
        <fullName evidence="1">Endonuclease/exonuclease/phosphatase domain-containing protein</fullName>
    </recommendedName>
</protein>
<accession>A0A232FP39</accession>
<dbReference type="Gene3D" id="3.60.10.10">
    <property type="entry name" value="Endonuclease/exonuclease/phosphatase"/>
    <property type="match status" value="1"/>
</dbReference>